<comment type="caution">
    <text evidence="5">The sequence shown here is derived from an EMBL/GenBank/DDBJ whole genome shotgun (WGS) entry which is preliminary data.</text>
</comment>
<evidence type="ECO:0000256" key="2">
    <source>
        <dbReference type="ARBA" id="ARBA00007261"/>
    </source>
</evidence>
<sequence>MLSRTLRRTFATSHNSVQKAVKQENGFATKLKTLLNPSEAAPYPAFDSEYGPKQSPLETKELFALEEKNTVQVTNTSNNVQVISNDSQVRGNSVVSIYVNAGSRHQTFKNLGVAHFVERFFYSATNNRTFLRMVTDLQKTGGYVQAEAGREEIVYQFESLRDAVPQLFEIVSDSINQGRLHDWDLLSKQEAVERDLDTYSSSSEILLNEALHQTAFDHATLGNSLICPSFNLKSITTDQVIAYMNALYVPSRINVVGTNVDHSDLVQMTETMFGNIKEEGLNREVVDLQKSRYIGGTSRIYAKDENCESVLAFKSSAYVPSKKYQTYQVLVKLLGNGQHGYSGTLNNRSSVLNQLANQHQLIKAKAFNFAYSDNGLIGVHLVGKGGAITQSANGVLKYVRQLATKVEDKDLQRAKNMALLELSTQLETSAGINEFQSRFRSQKEQLDNLRNVTAADVQAAAAEMLKTPPTFVSYGNMDGLKTLDA</sequence>
<evidence type="ECO:0000313" key="6">
    <source>
        <dbReference type="Proteomes" id="UP001431209"/>
    </source>
</evidence>
<proteinExistence type="inferred from homology"/>
<evidence type="ECO:0000259" key="4">
    <source>
        <dbReference type="Pfam" id="PF05193"/>
    </source>
</evidence>
<evidence type="ECO:0000259" key="3">
    <source>
        <dbReference type="Pfam" id="PF00675"/>
    </source>
</evidence>
<evidence type="ECO:0000313" key="5">
    <source>
        <dbReference type="EMBL" id="KAL0483915.1"/>
    </source>
</evidence>
<name>A0AAW2Z4M5_9EUKA</name>
<dbReference type="Pfam" id="PF00675">
    <property type="entry name" value="Peptidase_M16"/>
    <property type="match status" value="1"/>
</dbReference>
<evidence type="ECO:0000256" key="1">
    <source>
        <dbReference type="ARBA" id="ARBA00002123"/>
    </source>
</evidence>
<reference evidence="5 6" key="1">
    <citation type="submission" date="2024-03" db="EMBL/GenBank/DDBJ databases">
        <title>The Acrasis kona genome and developmental transcriptomes reveal deep origins of eukaryotic multicellular pathways.</title>
        <authorList>
            <person name="Sheikh S."/>
            <person name="Fu C.-J."/>
            <person name="Brown M.W."/>
            <person name="Baldauf S.L."/>
        </authorList>
    </citation>
    <scope>NUCLEOTIDE SEQUENCE [LARGE SCALE GENOMIC DNA]</scope>
    <source>
        <strain evidence="5 6">ATCC MYA-3509</strain>
    </source>
</reference>
<protein>
    <submittedName>
        <fullName evidence="5">Mitochondrial-processing peptidase subunit mppA2</fullName>
    </submittedName>
</protein>
<feature type="domain" description="Peptidase M16 N-terminal" evidence="3">
    <location>
        <begin position="82"/>
        <end position="229"/>
    </location>
</feature>
<dbReference type="InterPro" id="IPR050361">
    <property type="entry name" value="MPP/UQCRC_Complex"/>
</dbReference>
<dbReference type="GO" id="GO:0046872">
    <property type="term" value="F:metal ion binding"/>
    <property type="evidence" value="ECO:0007669"/>
    <property type="project" value="InterPro"/>
</dbReference>
<organism evidence="5 6">
    <name type="scientific">Acrasis kona</name>
    <dbReference type="NCBI Taxonomy" id="1008807"/>
    <lineage>
        <taxon>Eukaryota</taxon>
        <taxon>Discoba</taxon>
        <taxon>Heterolobosea</taxon>
        <taxon>Tetramitia</taxon>
        <taxon>Eutetramitia</taxon>
        <taxon>Acrasidae</taxon>
        <taxon>Acrasis</taxon>
    </lineage>
</organism>
<dbReference type="PANTHER" id="PTHR11851:SF49">
    <property type="entry name" value="MITOCHONDRIAL-PROCESSING PEPTIDASE SUBUNIT ALPHA"/>
    <property type="match status" value="1"/>
</dbReference>
<dbReference type="Proteomes" id="UP001431209">
    <property type="component" value="Unassembled WGS sequence"/>
</dbReference>
<dbReference type="EMBL" id="JAOPGA020001001">
    <property type="protein sequence ID" value="KAL0483915.1"/>
    <property type="molecule type" value="Genomic_DNA"/>
</dbReference>
<dbReference type="InterPro" id="IPR007863">
    <property type="entry name" value="Peptidase_M16_C"/>
</dbReference>
<comment type="similarity">
    <text evidence="2">Belongs to the peptidase M16 family.</text>
</comment>
<keyword evidence="6" id="KW-1185">Reference proteome</keyword>
<dbReference type="InterPro" id="IPR011765">
    <property type="entry name" value="Pept_M16_N"/>
</dbReference>
<dbReference type="InterPro" id="IPR011249">
    <property type="entry name" value="Metalloenz_LuxS/M16"/>
</dbReference>
<dbReference type="Pfam" id="PF05193">
    <property type="entry name" value="Peptidase_M16_C"/>
    <property type="match status" value="1"/>
</dbReference>
<comment type="function">
    <text evidence="1">Substrate recognition and binding subunit of the essential mitochondrial processing protease (MPP), which cleaves the mitochondrial sequence off newly imported precursors proteins.</text>
</comment>
<dbReference type="GO" id="GO:0005739">
    <property type="term" value="C:mitochondrion"/>
    <property type="evidence" value="ECO:0007669"/>
    <property type="project" value="TreeGrafter"/>
</dbReference>
<gene>
    <name evidence="5" type="ORF">AKO1_004550</name>
</gene>
<dbReference type="AlphaFoldDB" id="A0AAW2Z4M5"/>
<accession>A0AAW2Z4M5</accession>
<feature type="domain" description="Peptidase M16 C-terminal" evidence="4">
    <location>
        <begin position="234"/>
        <end position="416"/>
    </location>
</feature>
<dbReference type="PANTHER" id="PTHR11851">
    <property type="entry name" value="METALLOPROTEASE"/>
    <property type="match status" value="1"/>
</dbReference>
<dbReference type="Gene3D" id="3.30.830.10">
    <property type="entry name" value="Metalloenzyme, LuxS/M16 peptidase-like"/>
    <property type="match status" value="2"/>
</dbReference>
<dbReference type="SUPFAM" id="SSF63411">
    <property type="entry name" value="LuxS/MPP-like metallohydrolase"/>
    <property type="match status" value="2"/>
</dbReference>